<dbReference type="PANTHER" id="PTHR37167">
    <property type="entry name" value="1,4-DIHYDROXY-6-NAPHTOATE SYNTHASE"/>
    <property type="match status" value="1"/>
</dbReference>
<evidence type="ECO:0000256" key="1">
    <source>
        <dbReference type="ARBA" id="ARBA00004863"/>
    </source>
</evidence>
<dbReference type="EC" id="4.1.99.29" evidence="4"/>
<comment type="pathway">
    <text evidence="1 4">Quinol/quinone metabolism; menaquinone biosynthesis.</text>
</comment>
<keyword evidence="3 4" id="KW-0456">Lyase</keyword>
<protein>
    <recommendedName>
        <fullName evidence="4">1,4-dihydroxy-6-naphtoate synthase</fullName>
        <ecNumber evidence="4">4.1.99.29</ecNumber>
    </recommendedName>
    <alternativeName>
        <fullName evidence="4">Menaquinone biosynthetic enzyme MqnD</fullName>
    </alternativeName>
</protein>
<sequence length="256" mass="28809">MTFSAAFSPCPNDIFLFRSFLEKHKGFPSLRQIMIADISSLNYYALETRFPLIKISASLYPQIADSYDVLNVGTTLGYKIGPLILSRQLDSPLKSLATPGETTTAHALCRLFYPRAELVPMKYHEIIPAILSNRVDGGAVIHEERFSFPKDLCIVEDLGQLWEKTWHLPLPLGCIVISKKVSDDDSYLLNHALQESLKKSLTDSALAIQKASEYSRDKNPTTIQHFIDTYVTEETFNLSSIGRQAFSTLWTACRNV</sequence>
<dbReference type="UniPathway" id="UPA00079"/>
<feature type="binding site" evidence="4">
    <location>
        <begin position="104"/>
        <end position="105"/>
    </location>
    <ligand>
        <name>substrate</name>
    </ligand>
</feature>
<keyword evidence="6" id="KW-1185">Reference proteome</keyword>
<gene>
    <name evidence="4" type="primary">mqnD</name>
    <name evidence="5" type="ordered locus">CTA_0284</name>
</gene>
<dbReference type="AlphaFoldDB" id="A0A0H2X1U0"/>
<dbReference type="HOGENOM" id="CLU_070326_0_0_0"/>
<feature type="binding site" evidence="4">
    <location>
        <begin position="54"/>
        <end position="56"/>
    </location>
    <ligand>
        <name>substrate</name>
    </ligand>
</feature>
<evidence type="ECO:0000313" key="5">
    <source>
        <dbReference type="EMBL" id="AAX50522.1"/>
    </source>
</evidence>
<dbReference type="GO" id="GO:0016830">
    <property type="term" value="F:carbon-carbon lyase activity"/>
    <property type="evidence" value="ECO:0007669"/>
    <property type="project" value="UniProtKB-UniRule"/>
</dbReference>
<name>A0A0H2X1U0_CHLTA</name>
<dbReference type="Pfam" id="PF02621">
    <property type="entry name" value="VitK2_biosynth"/>
    <property type="match status" value="1"/>
</dbReference>
<proteinExistence type="inferred from homology"/>
<reference evidence="5 6" key="1">
    <citation type="journal article" date="2005" name="Infect. Immun.">
        <title>Comparative genomic analysis of Chlamydia trachomatis oculotropic and genitotropic strains.</title>
        <authorList>
            <person name="Carlson J.H."/>
            <person name="Porcella S.F."/>
            <person name="McClarty G."/>
            <person name="Caldwell H.D."/>
        </authorList>
    </citation>
    <scope>NUCLEOTIDE SEQUENCE [LARGE SCALE GENOMIC DNA]</scope>
    <source>
        <strain evidence="6">ATCC VR-571B / DSM 19440 / HAR-13</strain>
    </source>
</reference>
<dbReference type="RefSeq" id="WP_009871609.1">
    <property type="nucleotide sequence ID" value="NC_007429.1"/>
</dbReference>
<comment type="similarity">
    <text evidence="4">Belongs to the MqnA/MqnD family. MqnD subfamily.</text>
</comment>
<dbReference type="GO" id="GO:0009234">
    <property type="term" value="P:menaquinone biosynthetic process"/>
    <property type="evidence" value="ECO:0007669"/>
    <property type="project" value="UniProtKB-UniRule"/>
</dbReference>
<dbReference type="EMBL" id="CP000051">
    <property type="protein sequence ID" value="AAX50522.1"/>
    <property type="molecule type" value="Genomic_DNA"/>
</dbReference>
<accession>A0A0H2X1U0</accession>
<dbReference type="Gene3D" id="3.40.190.10">
    <property type="entry name" value="Periplasmic binding protein-like II"/>
    <property type="match status" value="2"/>
</dbReference>
<dbReference type="PANTHER" id="PTHR37167:SF1">
    <property type="entry name" value="1,4-DIHYDROXY-6-NAPHTOATE SYNTHASE"/>
    <property type="match status" value="1"/>
</dbReference>
<feature type="active site" description="Proton acceptor" evidence="4">
    <location>
        <position position="142"/>
    </location>
</feature>
<evidence type="ECO:0000313" key="6">
    <source>
        <dbReference type="Proteomes" id="UP000002532"/>
    </source>
</evidence>
<evidence type="ECO:0000256" key="2">
    <source>
        <dbReference type="ARBA" id="ARBA00022428"/>
    </source>
</evidence>
<dbReference type="HAMAP" id="MF_00996">
    <property type="entry name" value="MqnD"/>
    <property type="match status" value="1"/>
</dbReference>
<comment type="function">
    <text evidence="4">Catalyzes the conversion of cyclic dehypoxanthine futalosine (cyclic DHFL) into 1,4-dihydroxy-6-naphthoate, a step in the biosynthesis of menaquinone (MK, vitamin K2).</text>
</comment>
<dbReference type="SUPFAM" id="SSF53850">
    <property type="entry name" value="Periplasmic binding protein-like II"/>
    <property type="match status" value="1"/>
</dbReference>
<comment type="catalytic activity">
    <reaction evidence="4">
        <text>cyclic dehypoxanthinylfutalosinate = 1,4-dihydroxy-6-naphthoate + dihydroxyacetone</text>
        <dbReference type="Rhea" id="RHEA:33087"/>
        <dbReference type="ChEBI" id="CHEBI:16016"/>
        <dbReference type="ChEBI" id="CHEBI:64254"/>
        <dbReference type="ChEBI" id="CHEBI:64270"/>
        <dbReference type="EC" id="4.1.99.29"/>
    </reaction>
</comment>
<keyword evidence="2 4" id="KW-0474">Menaquinone biosynthesis</keyword>
<organism evidence="5 6">
    <name type="scientific">Chlamydia trachomatis serovar A (strain ATCC VR-571B / DSM 19440 / HAR-13)</name>
    <dbReference type="NCBI Taxonomy" id="315277"/>
    <lineage>
        <taxon>Bacteria</taxon>
        <taxon>Pseudomonadati</taxon>
        <taxon>Chlamydiota</taxon>
        <taxon>Chlamydiia</taxon>
        <taxon>Chlamydiales</taxon>
        <taxon>Chlamydiaceae</taxon>
        <taxon>Chlamydia/Chlamydophila group</taxon>
        <taxon>Chlamydia</taxon>
    </lineage>
</organism>
<evidence type="ECO:0000256" key="4">
    <source>
        <dbReference type="HAMAP-Rule" id="MF_00996"/>
    </source>
</evidence>
<dbReference type="Proteomes" id="UP000002532">
    <property type="component" value="Chromosome"/>
</dbReference>
<dbReference type="InterPro" id="IPR003773">
    <property type="entry name" value="Menaquinone_biosynth"/>
</dbReference>
<dbReference type="KEGG" id="cta:CTA_0284"/>
<dbReference type="InterPro" id="IPR030869">
    <property type="entry name" value="MqnD"/>
</dbReference>
<dbReference type="CDD" id="cd13635">
    <property type="entry name" value="PBP2_Ttha1568_Mqnd"/>
    <property type="match status" value="1"/>
</dbReference>
<evidence type="ECO:0000256" key="3">
    <source>
        <dbReference type="ARBA" id="ARBA00023239"/>
    </source>
</evidence>